<organism evidence="3 4">
    <name type="scientific">Aspergillus felis</name>
    <dbReference type="NCBI Taxonomy" id="1287682"/>
    <lineage>
        <taxon>Eukaryota</taxon>
        <taxon>Fungi</taxon>
        <taxon>Dikarya</taxon>
        <taxon>Ascomycota</taxon>
        <taxon>Pezizomycotina</taxon>
        <taxon>Eurotiomycetes</taxon>
        <taxon>Eurotiomycetidae</taxon>
        <taxon>Eurotiales</taxon>
        <taxon>Aspergillaceae</taxon>
        <taxon>Aspergillus</taxon>
        <taxon>Aspergillus subgen. Fumigati</taxon>
    </lineage>
</organism>
<dbReference type="GO" id="GO:0016787">
    <property type="term" value="F:hydrolase activity"/>
    <property type="evidence" value="ECO:0007669"/>
    <property type="project" value="InterPro"/>
</dbReference>
<comment type="caution">
    <text evidence="3">The sequence shown here is derived from an EMBL/GenBank/DDBJ whole genome shotgun (WGS) entry which is preliminary data.</text>
</comment>
<dbReference type="EMBL" id="JACBAG010001801">
    <property type="protein sequence ID" value="KAF7181805.1"/>
    <property type="molecule type" value="Genomic_DNA"/>
</dbReference>
<evidence type="ECO:0000259" key="1">
    <source>
        <dbReference type="Pfam" id="PF01738"/>
    </source>
</evidence>
<dbReference type="Pfam" id="PF01738">
    <property type="entry name" value="DLH"/>
    <property type="match status" value="2"/>
</dbReference>
<name>A0A8H6VCF9_9EURO</name>
<sequence length="268" mass="29007">MASSIPGSCCFTGVLHEGDAKGEIEQINNIRAYIAHPKGDEKPNKAVILLSDIFGIFPNSQLVADAFAANGYLCVLPDLFNGDQVSIGDYDAKRIDVGAWLSRHTVDDVAPIVEATIEHLRTALHVQKVAAAGYCFGGKYVVRYLKVGQLDSGYIAHPSFVTKEELSAIQRPLSISAAGTICLPCPPDYCLPCLNNSLASSEHDPIFTTANRHASEETLIGTGQEFQINLFSGVSHGFAIRGDLSQPRVRFSKEQAFAQAVAWFNHTL</sequence>
<keyword evidence="4" id="KW-1185">Reference proteome</keyword>
<dbReference type="PANTHER" id="PTHR17630:SF44">
    <property type="entry name" value="PROTEIN AIM2"/>
    <property type="match status" value="1"/>
</dbReference>
<feature type="domain" description="Dienelactone hydrolase" evidence="1">
    <location>
        <begin position="30"/>
        <end position="176"/>
    </location>
</feature>
<evidence type="ECO:0000313" key="3">
    <source>
        <dbReference type="EMBL" id="KAF7181805.1"/>
    </source>
</evidence>
<evidence type="ECO:0000313" key="4">
    <source>
        <dbReference type="Proteomes" id="UP000641853"/>
    </source>
</evidence>
<dbReference type="EMBL" id="JACBAE010001398">
    <property type="protein sequence ID" value="KAF7156267.1"/>
    <property type="molecule type" value="Genomic_DNA"/>
</dbReference>
<proteinExistence type="predicted"/>
<gene>
    <name evidence="2" type="ORF">CNMCM5623_009660</name>
    <name evidence="3" type="ORF">CNMCM7691_001102</name>
</gene>
<dbReference type="OrthoDB" id="17560at2759"/>
<dbReference type="PANTHER" id="PTHR17630">
    <property type="entry name" value="DIENELACTONE HYDROLASE"/>
    <property type="match status" value="1"/>
</dbReference>
<dbReference type="Proteomes" id="UP000654922">
    <property type="component" value="Unassembled WGS sequence"/>
</dbReference>
<dbReference type="Proteomes" id="UP000641853">
    <property type="component" value="Unassembled WGS sequence"/>
</dbReference>
<dbReference type="InterPro" id="IPR002925">
    <property type="entry name" value="Dienelactn_hydro"/>
</dbReference>
<dbReference type="AlphaFoldDB" id="A0A8H6VCF9"/>
<reference evidence="3" key="1">
    <citation type="submission" date="2020-06" db="EMBL/GenBank/DDBJ databases">
        <title>Draft genome sequences of strains closely related to Aspergillus parafelis and Aspergillus hiratsukae.</title>
        <authorList>
            <person name="Dos Santos R.A.C."/>
            <person name="Rivero-Menendez O."/>
            <person name="Steenwyk J.L."/>
            <person name="Mead M.E."/>
            <person name="Goldman G.H."/>
            <person name="Alastruey-Izquierdo A."/>
            <person name="Rokas A."/>
        </authorList>
    </citation>
    <scope>NUCLEOTIDE SEQUENCE</scope>
    <source>
        <strain evidence="2">CNM-CM5623</strain>
        <strain evidence="3">CNM-CM7691</strain>
    </source>
</reference>
<protein>
    <recommendedName>
        <fullName evidence="1">Dienelactone hydrolase domain-containing protein</fullName>
    </recommendedName>
</protein>
<dbReference type="InterPro" id="IPR029058">
    <property type="entry name" value="AB_hydrolase_fold"/>
</dbReference>
<dbReference type="Gene3D" id="3.40.50.1820">
    <property type="entry name" value="alpha/beta hydrolase"/>
    <property type="match status" value="1"/>
</dbReference>
<dbReference type="SUPFAM" id="SSF53474">
    <property type="entry name" value="alpha/beta-Hydrolases"/>
    <property type="match status" value="1"/>
</dbReference>
<evidence type="ECO:0000313" key="2">
    <source>
        <dbReference type="EMBL" id="KAF7156267.1"/>
    </source>
</evidence>
<feature type="domain" description="Dienelactone hydrolase" evidence="1">
    <location>
        <begin position="201"/>
        <end position="267"/>
    </location>
</feature>
<accession>A0A8H6VCF9</accession>